<dbReference type="Pfam" id="PF02146">
    <property type="entry name" value="SIR2"/>
    <property type="match status" value="1"/>
</dbReference>
<feature type="binding site" evidence="4">
    <location>
        <position position="154"/>
    </location>
    <ligand>
        <name>Zn(2+)</name>
        <dbReference type="ChEBI" id="CHEBI:29105"/>
    </ligand>
</feature>
<gene>
    <name evidence="7" type="ORF">HMPREF9156_00948</name>
</gene>
<evidence type="ECO:0000313" key="7">
    <source>
        <dbReference type="EMBL" id="EJD64772.1"/>
    </source>
</evidence>
<keyword evidence="2" id="KW-0808">Transferase</keyword>
<dbReference type="Gene3D" id="3.40.50.1220">
    <property type="entry name" value="TPP-binding domain"/>
    <property type="match status" value="1"/>
</dbReference>
<dbReference type="GO" id="GO:0046872">
    <property type="term" value="F:metal ion binding"/>
    <property type="evidence" value="ECO:0007669"/>
    <property type="project" value="UniProtKB-KW"/>
</dbReference>
<feature type="domain" description="Deacetylase sirtuin-type" evidence="6">
    <location>
        <begin position="14"/>
        <end position="286"/>
    </location>
</feature>
<dbReference type="PANTHER" id="PTHR11085:SF10">
    <property type="entry name" value="NAD-DEPENDENT PROTEIN DEACYLASE SIRTUIN-5, MITOCHONDRIAL-RELATED"/>
    <property type="match status" value="1"/>
</dbReference>
<feature type="binding site" evidence="4">
    <location>
        <position position="151"/>
    </location>
    <ligand>
        <name>Zn(2+)</name>
        <dbReference type="ChEBI" id="CHEBI:29105"/>
    </ligand>
</feature>
<accession>J0LLR0</accession>
<evidence type="ECO:0000256" key="2">
    <source>
        <dbReference type="ARBA" id="ARBA00022679"/>
    </source>
</evidence>
<dbReference type="CDD" id="cd01407">
    <property type="entry name" value="SIR2-fam"/>
    <property type="match status" value="1"/>
</dbReference>
<comment type="caution">
    <text evidence="7">The sequence shown here is derived from an EMBL/GenBank/DDBJ whole genome shotgun (WGS) entry which is preliminary data.</text>
</comment>
<dbReference type="PROSITE" id="PS50305">
    <property type="entry name" value="SIRTUIN"/>
    <property type="match status" value="1"/>
</dbReference>
<dbReference type="HOGENOM" id="CLU_023643_3_0_11"/>
<evidence type="ECO:0000256" key="4">
    <source>
        <dbReference type="PROSITE-ProRule" id="PRU00236"/>
    </source>
</evidence>
<keyword evidence="8" id="KW-1185">Reference proteome</keyword>
<dbReference type="AlphaFoldDB" id="J0LLR0"/>
<dbReference type="GO" id="GO:0070403">
    <property type="term" value="F:NAD+ binding"/>
    <property type="evidence" value="ECO:0007669"/>
    <property type="project" value="InterPro"/>
</dbReference>
<feature type="binding site" evidence="4">
    <location>
        <position position="175"/>
    </location>
    <ligand>
        <name>Zn(2+)</name>
        <dbReference type="ChEBI" id="CHEBI:29105"/>
    </ligand>
</feature>
<name>J0LLR0_9BIFI</name>
<feature type="region of interest" description="Disordered" evidence="5">
    <location>
        <begin position="1"/>
        <end position="31"/>
    </location>
</feature>
<sequence length="286" mass="31568">MAADIHSTGTDTGWDKVSGEPQEALHTGSSRGNSPYKIAVLTGAGISTSAGIPDFRGPDGVWTKHPEQMDVYDIQAFLTSTEDREYSWRWQKESPVWNAQPGIAHKALADLEKAGMLSVLATQNFDGLHEKAGNTDSVIVNLHGTIATSHCMSCHKKYDTAEIMDDLDKNPDPRCRRRLPYKNDMPCNGLIKTDVTYFGEALPDGAMEKSMERVRQSDEFWVIGSTLEVFPAAMLAPVAARAGIPITIMNMGETQFDPLAARLIREPIQDALPELVRETIAMHKKR</sequence>
<evidence type="ECO:0000256" key="5">
    <source>
        <dbReference type="SAM" id="MobiDB-lite"/>
    </source>
</evidence>
<protein>
    <recommendedName>
        <fullName evidence="1">protein acetyllysine N-acetyltransferase</fullName>
        <ecNumber evidence="1">2.3.1.286</ecNumber>
    </recommendedName>
</protein>
<dbReference type="Gene3D" id="3.30.1600.10">
    <property type="entry name" value="SIR2/SIRT2 'Small Domain"/>
    <property type="match status" value="1"/>
</dbReference>
<feature type="active site" description="Proton acceptor" evidence="4">
    <location>
        <position position="143"/>
    </location>
</feature>
<dbReference type="PANTHER" id="PTHR11085">
    <property type="entry name" value="NAD-DEPENDENT PROTEIN DEACYLASE SIRTUIN-5, MITOCHONDRIAL-RELATED"/>
    <property type="match status" value="1"/>
</dbReference>
<proteinExistence type="predicted"/>
<reference evidence="7 8" key="1">
    <citation type="submission" date="2012-01" db="EMBL/GenBank/DDBJ databases">
        <title>The Genome Sequence of Scardovia wiggsiae F0424.</title>
        <authorList>
            <consortium name="The Broad Institute Genome Sequencing Platform"/>
            <person name="Earl A."/>
            <person name="Ward D."/>
            <person name="Feldgarden M."/>
            <person name="Gevers D."/>
            <person name="Izard J."/>
            <person name="Ganesan A."/>
            <person name="Baranova O.V."/>
            <person name="Blanton J.M."/>
            <person name="Tanner A.C."/>
            <person name="Mathney J."/>
            <person name="Dewhirst F.E."/>
            <person name="Young S.K."/>
            <person name="Zeng Q."/>
            <person name="Gargeya S."/>
            <person name="Fitzgerald M."/>
            <person name="Haas B."/>
            <person name="Abouelleil A."/>
            <person name="Alvarado L."/>
            <person name="Arachchi H.M."/>
            <person name="Berlin A."/>
            <person name="Chapman S.B."/>
            <person name="Gearin G."/>
            <person name="Goldberg J."/>
            <person name="Griggs A."/>
            <person name="Gujja S."/>
            <person name="Hansen M."/>
            <person name="Heiman D."/>
            <person name="Howarth C."/>
            <person name="Larimer J."/>
            <person name="Lui A."/>
            <person name="MacDonald P.J.P."/>
            <person name="McCowen C."/>
            <person name="Montmayeur A."/>
            <person name="Murphy C."/>
            <person name="Neiman D."/>
            <person name="Pearson M."/>
            <person name="Priest M."/>
            <person name="Roberts A."/>
            <person name="Saif S."/>
            <person name="Shea T."/>
            <person name="Sisk P."/>
            <person name="Stolte C."/>
            <person name="Sykes S."/>
            <person name="Wortman J."/>
            <person name="Nusbaum C."/>
            <person name="Birren B."/>
        </authorList>
    </citation>
    <scope>NUCLEOTIDE SEQUENCE [LARGE SCALE GENOMIC DNA]</scope>
    <source>
        <strain evidence="7 8">F0424</strain>
    </source>
</reference>
<dbReference type="GO" id="GO:0017136">
    <property type="term" value="F:histone deacetylase activity, NAD-dependent"/>
    <property type="evidence" value="ECO:0007669"/>
    <property type="project" value="TreeGrafter"/>
</dbReference>
<dbReference type="STRING" id="857290.HMPREF9156_00948"/>
<dbReference type="Proteomes" id="UP000006415">
    <property type="component" value="Unassembled WGS sequence"/>
</dbReference>
<evidence type="ECO:0000256" key="3">
    <source>
        <dbReference type="ARBA" id="ARBA00023027"/>
    </source>
</evidence>
<dbReference type="SUPFAM" id="SSF52467">
    <property type="entry name" value="DHS-like NAD/FAD-binding domain"/>
    <property type="match status" value="1"/>
</dbReference>
<dbReference type="EMBL" id="AGZS01000005">
    <property type="protein sequence ID" value="EJD64772.1"/>
    <property type="molecule type" value="Genomic_DNA"/>
</dbReference>
<keyword evidence="3" id="KW-0520">NAD</keyword>
<dbReference type="InterPro" id="IPR026591">
    <property type="entry name" value="Sirtuin_cat_small_dom_sf"/>
</dbReference>
<feature type="binding site" evidence="4">
    <location>
        <position position="187"/>
    </location>
    <ligand>
        <name>Zn(2+)</name>
        <dbReference type="ChEBI" id="CHEBI:29105"/>
    </ligand>
</feature>
<evidence type="ECO:0000256" key="1">
    <source>
        <dbReference type="ARBA" id="ARBA00012928"/>
    </source>
</evidence>
<evidence type="ECO:0000259" key="6">
    <source>
        <dbReference type="PROSITE" id="PS50305"/>
    </source>
</evidence>
<dbReference type="InterPro" id="IPR026590">
    <property type="entry name" value="Ssirtuin_cat_dom"/>
</dbReference>
<keyword evidence="4" id="KW-0862">Zinc</keyword>
<dbReference type="InterPro" id="IPR050134">
    <property type="entry name" value="NAD-dep_sirtuin_deacylases"/>
</dbReference>
<dbReference type="RefSeq" id="WP_007148012.1">
    <property type="nucleotide sequence ID" value="NZ_AKCI01000001.1"/>
</dbReference>
<dbReference type="InterPro" id="IPR029035">
    <property type="entry name" value="DHS-like_NAD/FAD-binding_dom"/>
</dbReference>
<dbReference type="EC" id="2.3.1.286" evidence="1"/>
<evidence type="ECO:0000313" key="8">
    <source>
        <dbReference type="Proteomes" id="UP000006415"/>
    </source>
</evidence>
<dbReference type="eggNOG" id="COG0846">
    <property type="taxonomic scope" value="Bacteria"/>
</dbReference>
<keyword evidence="4" id="KW-0479">Metal-binding</keyword>
<organism evidence="7 8">
    <name type="scientific">Scardovia wiggsiae F0424</name>
    <dbReference type="NCBI Taxonomy" id="857290"/>
    <lineage>
        <taxon>Bacteria</taxon>
        <taxon>Bacillati</taxon>
        <taxon>Actinomycetota</taxon>
        <taxon>Actinomycetes</taxon>
        <taxon>Bifidobacteriales</taxon>
        <taxon>Bifidobacteriaceae</taxon>
        <taxon>Scardovia</taxon>
    </lineage>
</organism>
<dbReference type="OrthoDB" id="9800582at2"/>
<dbReference type="InterPro" id="IPR003000">
    <property type="entry name" value="Sirtuin"/>
</dbReference>